<evidence type="ECO:0000256" key="9">
    <source>
        <dbReference type="ARBA" id="ARBA00022679"/>
    </source>
</evidence>
<comment type="similarity">
    <text evidence="4 19">Belongs to the CobS family.</text>
</comment>
<evidence type="ECO:0000256" key="3">
    <source>
        <dbReference type="ARBA" id="ARBA00004663"/>
    </source>
</evidence>
<evidence type="ECO:0000256" key="2">
    <source>
        <dbReference type="ARBA" id="ARBA00004651"/>
    </source>
</evidence>
<reference evidence="20" key="2">
    <citation type="journal article" date="2018" name="ISME J.">
        <title>A dynamic microbial community with high functional redundancy inhabits the cold, oxic subseafloor aquifer.</title>
        <authorList>
            <person name="Tully B.J."/>
            <person name="Wheat C.G."/>
            <person name="Glazer B.T."/>
            <person name="Huber J.A."/>
        </authorList>
    </citation>
    <scope>NUCLEOTIDE SEQUENCE</scope>
    <source>
        <strain evidence="20">NORP83</strain>
    </source>
</reference>
<evidence type="ECO:0000256" key="10">
    <source>
        <dbReference type="ARBA" id="ARBA00022692"/>
    </source>
</evidence>
<evidence type="ECO:0000256" key="13">
    <source>
        <dbReference type="ARBA" id="ARBA00023136"/>
    </source>
</evidence>
<dbReference type="NCBIfam" id="TIGR00317">
    <property type="entry name" value="cobS"/>
    <property type="match status" value="1"/>
</dbReference>
<comment type="catalytic activity">
    <reaction evidence="17 19">
        <text>alpha-ribazole + adenosylcob(III)inamide-GDP = adenosylcob(III)alamin + GMP + H(+)</text>
        <dbReference type="Rhea" id="RHEA:16049"/>
        <dbReference type="ChEBI" id="CHEBI:10329"/>
        <dbReference type="ChEBI" id="CHEBI:15378"/>
        <dbReference type="ChEBI" id="CHEBI:18408"/>
        <dbReference type="ChEBI" id="CHEBI:58115"/>
        <dbReference type="ChEBI" id="CHEBI:60487"/>
        <dbReference type="EC" id="2.7.8.26"/>
    </reaction>
</comment>
<dbReference type="GO" id="GO:0051073">
    <property type="term" value="F:adenosylcobinamide-GDP ribazoletransferase activity"/>
    <property type="evidence" value="ECO:0007669"/>
    <property type="project" value="UniProtKB-UniRule"/>
</dbReference>
<feature type="transmembrane region" description="Helical" evidence="19">
    <location>
        <begin position="123"/>
        <end position="146"/>
    </location>
</feature>
<feature type="transmembrane region" description="Helical" evidence="19">
    <location>
        <begin position="188"/>
        <end position="208"/>
    </location>
</feature>
<keyword evidence="11 19" id="KW-0460">Magnesium</keyword>
<dbReference type="HAMAP" id="MF_00719">
    <property type="entry name" value="CobS"/>
    <property type="match status" value="1"/>
</dbReference>
<accession>A0A2A4YWC2</accession>
<gene>
    <name evidence="19 20" type="primary">cobS</name>
    <name evidence="20" type="ORF">COB13_13170</name>
</gene>
<feature type="transmembrane region" description="Helical" evidence="19">
    <location>
        <begin position="214"/>
        <end position="231"/>
    </location>
</feature>
<dbReference type="GO" id="GO:0009236">
    <property type="term" value="P:cobalamin biosynthetic process"/>
    <property type="evidence" value="ECO:0007669"/>
    <property type="project" value="UniProtKB-UniRule"/>
</dbReference>
<evidence type="ECO:0000256" key="18">
    <source>
        <dbReference type="ARBA" id="ARBA00049504"/>
    </source>
</evidence>
<evidence type="ECO:0000256" key="16">
    <source>
        <dbReference type="ARBA" id="ARBA00032853"/>
    </source>
</evidence>
<evidence type="ECO:0000256" key="15">
    <source>
        <dbReference type="ARBA" id="ARBA00032605"/>
    </source>
</evidence>
<sequence>MAWRHLPKLRYPIRTKHMYNQVKSAFITLTRLPFIEIRDDDFDLRGSLWAFPIVGLVLGGILTLAASWLYRVHMDPLIACALLFLLLILMTGALHEDGLADFADSLGASSSERRLEIMRDSHIGTYGTLALIFSFAMRVYALSFVWEYTELLYIIIISLMVSRGAMVFVPIFSVPARNDGLAANFKNISIIQLLIGQSMIAIVGYYLIGNDVVYLLLIGVIVSFLVARFATAKLGGFTGDVLGATEQITQISCFVIFHLMIQY</sequence>
<dbReference type="Pfam" id="PF02654">
    <property type="entry name" value="CobS"/>
    <property type="match status" value="1"/>
</dbReference>
<keyword evidence="7 19" id="KW-1003">Cell membrane</keyword>
<keyword evidence="13 19" id="KW-0472">Membrane</keyword>
<evidence type="ECO:0000256" key="17">
    <source>
        <dbReference type="ARBA" id="ARBA00048623"/>
    </source>
</evidence>
<dbReference type="GO" id="GO:0005886">
    <property type="term" value="C:plasma membrane"/>
    <property type="evidence" value="ECO:0007669"/>
    <property type="project" value="UniProtKB-SubCell"/>
</dbReference>
<evidence type="ECO:0000256" key="19">
    <source>
        <dbReference type="HAMAP-Rule" id="MF_00719"/>
    </source>
</evidence>
<evidence type="ECO:0000256" key="7">
    <source>
        <dbReference type="ARBA" id="ARBA00022475"/>
    </source>
</evidence>
<feature type="transmembrane region" description="Helical" evidence="19">
    <location>
        <begin position="76"/>
        <end position="94"/>
    </location>
</feature>
<protein>
    <recommendedName>
        <fullName evidence="6 19">Adenosylcobinamide-GDP ribazoletransferase</fullName>
        <ecNumber evidence="5 19">2.7.8.26</ecNumber>
    </recommendedName>
    <alternativeName>
        <fullName evidence="16 19">Cobalamin synthase</fullName>
    </alternativeName>
    <alternativeName>
        <fullName evidence="15 19">Cobalamin-5'-phosphate synthase</fullName>
    </alternativeName>
</protein>
<dbReference type="UniPathway" id="UPA00148">
    <property type="reaction ID" value="UER00238"/>
</dbReference>
<dbReference type="AlphaFoldDB" id="A0A2A4YWC2"/>
<comment type="function">
    <text evidence="14 19">Joins adenosylcobinamide-GDP and alpha-ribazole to generate adenosylcobalamin (Ado-cobalamin). Also synthesizes adenosylcobalamin 5'-phosphate from adenosylcobinamide-GDP and alpha-ribazole 5'-phosphate.</text>
</comment>
<comment type="cofactor">
    <cofactor evidence="1 19">
        <name>Mg(2+)</name>
        <dbReference type="ChEBI" id="CHEBI:18420"/>
    </cofactor>
</comment>
<reference key="1">
    <citation type="submission" date="2017-08" db="EMBL/GenBank/DDBJ databases">
        <title>A dynamic microbial community with high functional redundancy inhabits the cold, oxic subseafloor aquifer.</title>
        <authorList>
            <person name="Tully B.J."/>
            <person name="Wheat C.G."/>
            <person name="Glazer B.T."/>
            <person name="Huber J.A."/>
        </authorList>
    </citation>
    <scope>NUCLEOTIDE SEQUENCE [LARGE SCALE GENOMIC DNA]</scope>
</reference>
<evidence type="ECO:0000256" key="11">
    <source>
        <dbReference type="ARBA" id="ARBA00022842"/>
    </source>
</evidence>
<name>A0A2A4YWC2_9PROT</name>
<keyword evidence="10 19" id="KW-0812">Transmembrane</keyword>
<dbReference type="InterPro" id="IPR003805">
    <property type="entry name" value="CobS"/>
</dbReference>
<keyword evidence="8 19" id="KW-0169">Cobalamin biosynthesis</keyword>
<dbReference type="PANTHER" id="PTHR34148">
    <property type="entry name" value="ADENOSYLCOBINAMIDE-GDP RIBAZOLETRANSFERASE"/>
    <property type="match status" value="1"/>
</dbReference>
<comment type="subcellular location">
    <subcellularLocation>
        <location evidence="2 19">Cell membrane</location>
        <topology evidence="2 19">Multi-pass membrane protein</topology>
    </subcellularLocation>
</comment>
<evidence type="ECO:0000256" key="6">
    <source>
        <dbReference type="ARBA" id="ARBA00015850"/>
    </source>
</evidence>
<dbReference type="EMBL" id="NVUS01000020">
    <property type="protein sequence ID" value="PCI98607.1"/>
    <property type="molecule type" value="Genomic_DNA"/>
</dbReference>
<evidence type="ECO:0000313" key="20">
    <source>
        <dbReference type="EMBL" id="PCI98607.1"/>
    </source>
</evidence>
<evidence type="ECO:0000256" key="8">
    <source>
        <dbReference type="ARBA" id="ARBA00022573"/>
    </source>
</evidence>
<keyword evidence="12 19" id="KW-1133">Transmembrane helix</keyword>
<evidence type="ECO:0000256" key="1">
    <source>
        <dbReference type="ARBA" id="ARBA00001946"/>
    </source>
</evidence>
<dbReference type="GO" id="GO:0008818">
    <property type="term" value="F:cobalamin 5'-phosphate synthase activity"/>
    <property type="evidence" value="ECO:0007669"/>
    <property type="project" value="UniProtKB-UniRule"/>
</dbReference>
<comment type="caution">
    <text evidence="20">The sequence shown here is derived from an EMBL/GenBank/DDBJ whole genome shotgun (WGS) entry which is preliminary data.</text>
</comment>
<dbReference type="EC" id="2.7.8.26" evidence="5 19"/>
<evidence type="ECO:0000256" key="14">
    <source>
        <dbReference type="ARBA" id="ARBA00025228"/>
    </source>
</evidence>
<dbReference type="PANTHER" id="PTHR34148:SF1">
    <property type="entry name" value="ADENOSYLCOBINAMIDE-GDP RIBAZOLETRANSFERASE"/>
    <property type="match status" value="1"/>
</dbReference>
<evidence type="ECO:0000256" key="4">
    <source>
        <dbReference type="ARBA" id="ARBA00010561"/>
    </source>
</evidence>
<feature type="transmembrane region" description="Helical" evidence="19">
    <location>
        <begin position="152"/>
        <end position="176"/>
    </location>
</feature>
<keyword evidence="9 19" id="KW-0808">Transferase</keyword>
<evidence type="ECO:0000256" key="5">
    <source>
        <dbReference type="ARBA" id="ARBA00013200"/>
    </source>
</evidence>
<organism evidence="20">
    <name type="scientific">OCS116 cluster bacterium</name>
    <dbReference type="NCBI Taxonomy" id="2030921"/>
    <lineage>
        <taxon>Bacteria</taxon>
        <taxon>Pseudomonadati</taxon>
        <taxon>Pseudomonadota</taxon>
        <taxon>Alphaproteobacteria</taxon>
        <taxon>OCS116 cluster</taxon>
    </lineage>
</organism>
<evidence type="ECO:0000256" key="12">
    <source>
        <dbReference type="ARBA" id="ARBA00022989"/>
    </source>
</evidence>
<comment type="catalytic activity">
    <reaction evidence="18 19">
        <text>alpha-ribazole 5'-phosphate + adenosylcob(III)inamide-GDP = adenosylcob(III)alamin 5'-phosphate + GMP + H(+)</text>
        <dbReference type="Rhea" id="RHEA:23560"/>
        <dbReference type="ChEBI" id="CHEBI:15378"/>
        <dbReference type="ChEBI" id="CHEBI:57918"/>
        <dbReference type="ChEBI" id="CHEBI:58115"/>
        <dbReference type="ChEBI" id="CHEBI:60487"/>
        <dbReference type="ChEBI" id="CHEBI:60493"/>
        <dbReference type="EC" id="2.7.8.26"/>
    </reaction>
</comment>
<comment type="pathway">
    <text evidence="3 19">Cofactor biosynthesis; adenosylcobalamin biosynthesis; adenosylcobalamin from cob(II)yrinate a,c-diamide: step 7/7.</text>
</comment>
<proteinExistence type="inferred from homology"/>
<feature type="transmembrane region" description="Helical" evidence="19">
    <location>
        <begin position="48"/>
        <end position="70"/>
    </location>
</feature>